<proteinExistence type="predicted"/>
<dbReference type="FunFam" id="3.30.70.270:FF:000001">
    <property type="entry name" value="Diguanylate cyclase domain protein"/>
    <property type="match status" value="1"/>
</dbReference>
<evidence type="ECO:0008006" key="5">
    <source>
        <dbReference type="Google" id="ProtNLM"/>
    </source>
</evidence>
<gene>
    <name evidence="3" type="ORF">BST42_25195</name>
</gene>
<dbReference type="InterPro" id="IPR000160">
    <property type="entry name" value="GGDEF_dom"/>
</dbReference>
<dbReference type="NCBIfam" id="TIGR00254">
    <property type="entry name" value="GGDEF"/>
    <property type="match status" value="1"/>
</dbReference>
<dbReference type="SMART" id="SM00267">
    <property type="entry name" value="GGDEF"/>
    <property type="match status" value="1"/>
</dbReference>
<evidence type="ECO:0000313" key="4">
    <source>
        <dbReference type="Proteomes" id="UP000192534"/>
    </source>
</evidence>
<dbReference type="PROSITE" id="PS50887">
    <property type="entry name" value="GGDEF"/>
    <property type="match status" value="1"/>
</dbReference>
<dbReference type="Gene3D" id="3.30.70.270">
    <property type="match status" value="1"/>
</dbReference>
<dbReference type="EMBL" id="MVIH01000019">
    <property type="protein sequence ID" value="ORB48456.1"/>
    <property type="molecule type" value="Genomic_DNA"/>
</dbReference>
<evidence type="ECO:0000259" key="1">
    <source>
        <dbReference type="PROSITE" id="PS50112"/>
    </source>
</evidence>
<dbReference type="InterPro" id="IPR029787">
    <property type="entry name" value="Nucleotide_cyclase"/>
</dbReference>
<dbReference type="OrthoDB" id="23692at2"/>
<dbReference type="InterPro" id="IPR043128">
    <property type="entry name" value="Rev_trsase/Diguanyl_cyclase"/>
</dbReference>
<keyword evidence="4" id="KW-1185">Reference proteome</keyword>
<dbReference type="CDD" id="cd00130">
    <property type="entry name" value="PAS"/>
    <property type="match status" value="1"/>
</dbReference>
<dbReference type="SUPFAM" id="SSF55073">
    <property type="entry name" value="Nucleotide cyclase"/>
    <property type="match status" value="1"/>
</dbReference>
<dbReference type="PANTHER" id="PTHR44757:SF2">
    <property type="entry name" value="BIOFILM ARCHITECTURE MAINTENANCE PROTEIN MBAA"/>
    <property type="match status" value="1"/>
</dbReference>
<dbReference type="SMART" id="SM00091">
    <property type="entry name" value="PAS"/>
    <property type="match status" value="1"/>
</dbReference>
<dbReference type="Proteomes" id="UP000192534">
    <property type="component" value="Unassembled WGS sequence"/>
</dbReference>
<dbReference type="AlphaFoldDB" id="A0A1X0IKM3"/>
<comment type="caution">
    <text evidence="3">The sequence shown here is derived from an EMBL/GenBank/DDBJ whole genome shotgun (WGS) entry which is preliminary data.</text>
</comment>
<dbReference type="PROSITE" id="PS50112">
    <property type="entry name" value="PAS"/>
    <property type="match status" value="1"/>
</dbReference>
<dbReference type="Gene3D" id="3.30.450.20">
    <property type="entry name" value="PAS domain"/>
    <property type="match status" value="1"/>
</dbReference>
<protein>
    <recommendedName>
        <fullName evidence="5">Diguanylate cyclase</fullName>
    </recommendedName>
</protein>
<evidence type="ECO:0000259" key="2">
    <source>
        <dbReference type="PROSITE" id="PS50887"/>
    </source>
</evidence>
<evidence type="ECO:0000313" key="3">
    <source>
        <dbReference type="EMBL" id="ORB48456.1"/>
    </source>
</evidence>
<dbReference type="InterPro" id="IPR000014">
    <property type="entry name" value="PAS"/>
</dbReference>
<dbReference type="InterPro" id="IPR035965">
    <property type="entry name" value="PAS-like_dom_sf"/>
</dbReference>
<dbReference type="InterPro" id="IPR013656">
    <property type="entry name" value="PAS_4"/>
</dbReference>
<dbReference type="NCBIfam" id="TIGR00229">
    <property type="entry name" value="sensory_box"/>
    <property type="match status" value="1"/>
</dbReference>
<feature type="domain" description="PAS" evidence="1">
    <location>
        <begin position="106"/>
        <end position="177"/>
    </location>
</feature>
<dbReference type="InterPro" id="IPR052155">
    <property type="entry name" value="Biofilm_reg_signaling"/>
</dbReference>
<name>A0A1X0IKM3_MYCRH</name>
<feature type="domain" description="GGDEF" evidence="2">
    <location>
        <begin position="263"/>
        <end position="390"/>
    </location>
</feature>
<sequence>MSTGEQWLNWLAAGDVAAFLCRRDGAEVVIVDRTPVFEAVAILGDGWPGEEALRARLAQGWPDRDGSPSVLHVDDAPEWTCVVQAIDDHASSCVGIVRRTTARQRYNDGFHSIVETLPDIVARLDRNHRHLYINPAIEQMTGLSPQAFIGKSKREIGLPPELVAQWESLVDRVLASGAPAEEVHELPTSHGFRHFLTRVVPEYRGDGELRTVLSTSHDITELTSLQRQLAVLASTDPLTSLLNRRGLLERLEEELSRSRLGSGHVNLLMLDVNNFKAINDEHGHMAGDHVLVAIAEVLRKLVGANDFVARIGGDEFCVGLVDSDPHSVRAAAEHVRRRIRDLGAGDGCPCEVSVSVGHTADTGADQSVSDLMAHADQSMYADKADRRDQR</sequence>
<dbReference type="CDD" id="cd01949">
    <property type="entry name" value="GGDEF"/>
    <property type="match status" value="1"/>
</dbReference>
<organism evidence="3 4">
    <name type="scientific">Mycolicibacterium rhodesiae</name>
    <name type="common">Mycobacterium rhodesiae</name>
    <dbReference type="NCBI Taxonomy" id="36814"/>
    <lineage>
        <taxon>Bacteria</taxon>
        <taxon>Bacillati</taxon>
        <taxon>Actinomycetota</taxon>
        <taxon>Actinomycetes</taxon>
        <taxon>Mycobacteriales</taxon>
        <taxon>Mycobacteriaceae</taxon>
        <taxon>Mycolicibacterium</taxon>
    </lineage>
</organism>
<dbReference type="Pfam" id="PF08448">
    <property type="entry name" value="PAS_4"/>
    <property type="match status" value="1"/>
</dbReference>
<dbReference type="RefSeq" id="WP_083122198.1">
    <property type="nucleotide sequence ID" value="NZ_JACKUO010000044.1"/>
</dbReference>
<dbReference type="PANTHER" id="PTHR44757">
    <property type="entry name" value="DIGUANYLATE CYCLASE DGCP"/>
    <property type="match status" value="1"/>
</dbReference>
<accession>A0A1X0IKM3</accession>
<dbReference type="Pfam" id="PF00990">
    <property type="entry name" value="GGDEF"/>
    <property type="match status" value="1"/>
</dbReference>
<dbReference type="SUPFAM" id="SSF55785">
    <property type="entry name" value="PYP-like sensor domain (PAS domain)"/>
    <property type="match status" value="1"/>
</dbReference>
<reference evidence="3 4" key="1">
    <citation type="submission" date="2016-12" db="EMBL/GenBank/DDBJ databases">
        <title>The new phylogeny of genus Mycobacterium.</title>
        <authorList>
            <person name="Tortoli E."/>
            <person name="Trovato A."/>
            <person name="Cirillo D.M."/>
        </authorList>
    </citation>
    <scope>NUCLEOTIDE SEQUENCE [LARGE SCALE GENOMIC DNA]</scope>
    <source>
        <strain evidence="3 4">DSM 44223</strain>
    </source>
</reference>